<proteinExistence type="predicted"/>
<sequence length="623" mass="69470">MYSKSLLSCVVAMALTGCQPDSGTQKPVNQAQVTDTQQIQHQDVRARIEDQTTAFLALQPALATMLDIPEQQAGGPYHHRLPDYSAKGMQAVQQQMRDALTSLQKVDREKLDEATRQHIDIVSVIMAYFAGDKDFSAGYIDTWAGHLPYIINQISGPLIDIPKLMQVQQPVTNAEQADAYLQRLENLEKMTLQVISKFKKDQEQGVFLPAKLIPGTLDYFDRFLAPEPAAHTLVSSFAERLKKVDALADQRQALEARAAEILAQKIYPAYRQARQAVEESASNAPQGDGIWAQPGGSDFYQHALTYLGDTQMSAEQVHQTGLDEVDRISDEMDTILTANGYETGTVGERMVALARESEFLFEDSDEGRQALLDSLNVQIDGIMEIAPSLFATMPSQSVEVRRIPEVSEKGEAGGFYTPPSMDGKRPGIYWINLRDMSAVPSFGLKTLTYHEAVPGHHFQIALNMAQQDIGLMRQNAPFNAFVEGWALYSELVAKEMGMYKDDPFGDLGRLQAELYRAVRLVVDTGLHAKKWTRDQAIDYFHTATGTSMTDVVAEVERYMAWPGQALGYKLGMLKLVELRDLARQELGEDFDIKAFHDLILLAGARPMSIVENDVKNWIAEKQK</sequence>
<dbReference type="Pfam" id="PF05960">
    <property type="entry name" value="DUF885"/>
    <property type="match status" value="1"/>
</dbReference>
<dbReference type="EMBL" id="CP013650">
    <property type="protein sequence ID" value="ALS99121.1"/>
    <property type="molecule type" value="Genomic_DNA"/>
</dbReference>
<evidence type="ECO:0000313" key="2">
    <source>
        <dbReference type="Proteomes" id="UP000068447"/>
    </source>
</evidence>
<dbReference type="PANTHER" id="PTHR33361:SF2">
    <property type="entry name" value="DUF885 DOMAIN-CONTAINING PROTEIN"/>
    <property type="match status" value="1"/>
</dbReference>
<dbReference type="Proteomes" id="UP000068447">
    <property type="component" value="Chromosome"/>
</dbReference>
<keyword evidence="2" id="KW-1185">Reference proteome</keyword>
<dbReference type="PANTHER" id="PTHR33361">
    <property type="entry name" value="GLR0591 PROTEIN"/>
    <property type="match status" value="1"/>
</dbReference>
<dbReference type="RefSeq" id="WP_062481032.1">
    <property type="nucleotide sequence ID" value="NZ_CP013650.1"/>
</dbReference>
<evidence type="ECO:0008006" key="3">
    <source>
        <dbReference type="Google" id="ProtNLM"/>
    </source>
</evidence>
<dbReference type="PROSITE" id="PS51257">
    <property type="entry name" value="PROKAR_LIPOPROTEIN"/>
    <property type="match status" value="1"/>
</dbReference>
<dbReference type="InterPro" id="IPR010281">
    <property type="entry name" value="DUF885"/>
</dbReference>
<reference evidence="1 2" key="1">
    <citation type="submission" date="2015-12" db="EMBL/GenBank/DDBJ databases">
        <title>Complete genome of Lacimicrobium alkaliphilum KCTC 32984.</title>
        <authorList>
            <person name="Kim S.-G."/>
            <person name="Lee Y.-J."/>
        </authorList>
    </citation>
    <scope>NUCLEOTIDE SEQUENCE [LARGE SCALE GENOMIC DNA]</scope>
    <source>
        <strain evidence="1 2">YelD216</strain>
    </source>
</reference>
<dbReference type="OrthoDB" id="9769898at2"/>
<organism evidence="1 2">
    <name type="scientific">Lacimicrobium alkaliphilum</name>
    <dbReference type="NCBI Taxonomy" id="1526571"/>
    <lineage>
        <taxon>Bacteria</taxon>
        <taxon>Pseudomonadati</taxon>
        <taxon>Pseudomonadota</taxon>
        <taxon>Gammaproteobacteria</taxon>
        <taxon>Alteromonadales</taxon>
        <taxon>Alteromonadaceae</taxon>
        <taxon>Lacimicrobium</taxon>
    </lineage>
</organism>
<dbReference type="KEGG" id="lal:AT746_13165"/>
<dbReference type="STRING" id="1526571.AT746_13165"/>
<accession>A0A0U3AK39</accession>
<evidence type="ECO:0000313" key="1">
    <source>
        <dbReference type="EMBL" id="ALS99121.1"/>
    </source>
</evidence>
<dbReference type="AlphaFoldDB" id="A0A0U3AK39"/>
<protein>
    <recommendedName>
        <fullName evidence="3">Tat pathway signal protein</fullName>
    </recommendedName>
</protein>
<name>A0A0U3AK39_9ALTE</name>
<gene>
    <name evidence="1" type="ORF">AT746_13165</name>
</gene>